<organism evidence="1 2">
    <name type="scientific">Calocera viscosa (strain TUFC12733)</name>
    <dbReference type="NCBI Taxonomy" id="1330018"/>
    <lineage>
        <taxon>Eukaryota</taxon>
        <taxon>Fungi</taxon>
        <taxon>Dikarya</taxon>
        <taxon>Basidiomycota</taxon>
        <taxon>Agaricomycotina</taxon>
        <taxon>Dacrymycetes</taxon>
        <taxon>Dacrymycetales</taxon>
        <taxon>Dacrymycetaceae</taxon>
        <taxon>Calocera</taxon>
    </lineage>
</organism>
<reference evidence="1 2" key="1">
    <citation type="journal article" date="2016" name="Mol. Biol. Evol.">
        <title>Comparative Genomics of Early-Diverging Mushroom-Forming Fungi Provides Insights into the Origins of Lignocellulose Decay Capabilities.</title>
        <authorList>
            <person name="Nagy L.G."/>
            <person name="Riley R."/>
            <person name="Tritt A."/>
            <person name="Adam C."/>
            <person name="Daum C."/>
            <person name="Floudas D."/>
            <person name="Sun H."/>
            <person name="Yadav J.S."/>
            <person name="Pangilinan J."/>
            <person name="Larsson K.H."/>
            <person name="Matsuura K."/>
            <person name="Barry K."/>
            <person name="Labutti K."/>
            <person name="Kuo R."/>
            <person name="Ohm R.A."/>
            <person name="Bhattacharya S.S."/>
            <person name="Shirouzu T."/>
            <person name="Yoshinaga Y."/>
            <person name="Martin F.M."/>
            <person name="Grigoriev I.V."/>
            <person name="Hibbett D.S."/>
        </authorList>
    </citation>
    <scope>NUCLEOTIDE SEQUENCE [LARGE SCALE GENOMIC DNA]</scope>
    <source>
        <strain evidence="1 2">TUFC12733</strain>
    </source>
</reference>
<accession>A0A167R098</accession>
<sequence>MGMTMVAHVRADCWTPTRCSVRGRTTHSVPACTDNSPSRTSLYSWNTLRRTLTVYLAAHAPAHASVIGRIPTVCKSVMGGREKVRVVHGNGRTERRCCTSSAKGPAPEHATLAILSFRPATNLFLRSPPAPVIIAQIHQCDTFYQPKAIRVPESNGCWIGIGQNYKQPRGLRKRHHLHPLIAAC</sequence>
<dbReference type="Proteomes" id="UP000076738">
    <property type="component" value="Unassembled WGS sequence"/>
</dbReference>
<dbReference type="AlphaFoldDB" id="A0A167R098"/>
<protein>
    <submittedName>
        <fullName evidence="1">Uncharacterized protein</fullName>
    </submittedName>
</protein>
<evidence type="ECO:0000313" key="2">
    <source>
        <dbReference type="Proteomes" id="UP000076738"/>
    </source>
</evidence>
<dbReference type="EMBL" id="KV417269">
    <property type="protein sequence ID" value="KZP00428.1"/>
    <property type="molecule type" value="Genomic_DNA"/>
</dbReference>
<name>A0A167R098_CALVF</name>
<gene>
    <name evidence="1" type="ORF">CALVIDRAFT_275634</name>
</gene>
<keyword evidence="2" id="KW-1185">Reference proteome</keyword>
<evidence type="ECO:0000313" key="1">
    <source>
        <dbReference type="EMBL" id="KZP00428.1"/>
    </source>
</evidence>
<proteinExistence type="predicted"/>